<organism evidence="1 2">
    <name type="scientific">Gemmata obscuriglobus</name>
    <dbReference type="NCBI Taxonomy" id="114"/>
    <lineage>
        <taxon>Bacteria</taxon>
        <taxon>Pseudomonadati</taxon>
        <taxon>Planctomycetota</taxon>
        <taxon>Planctomycetia</taxon>
        <taxon>Gemmatales</taxon>
        <taxon>Gemmataceae</taxon>
        <taxon>Gemmata</taxon>
    </lineage>
</organism>
<evidence type="ECO:0000313" key="2">
    <source>
        <dbReference type="Proteomes" id="UP000245802"/>
    </source>
</evidence>
<dbReference type="RefSeq" id="WP_010036823.1">
    <property type="nucleotide sequence ID" value="NZ_CP025958.1"/>
</dbReference>
<name>A0A2Z3H2X8_9BACT</name>
<dbReference type="EMBL" id="CP025958">
    <property type="protein sequence ID" value="AWM38672.1"/>
    <property type="molecule type" value="Genomic_DNA"/>
</dbReference>
<sequence>MPSTSLGVWRLTRMIHLQEVDLQCASSSLVSPPNPRLFEENVRGYGLLLSAHFQGFCRDLYSECAQVIASRVRITLQAMVQSQFTAHRALDHGNPNLSNIRKDFERFGFTLDLAAADIANPPRITHLSKLNEWRNIAAHQGTVPPTGLPSVTDLRNWRNSCDGLAASLDRVMYNRLKRQLRRDPWPP</sequence>
<dbReference type="AlphaFoldDB" id="A0A2Z3H2X8"/>
<proteinExistence type="predicted"/>
<gene>
    <name evidence="1" type="ORF">C1280_17895</name>
</gene>
<keyword evidence="2" id="KW-1185">Reference proteome</keyword>
<reference evidence="1 2" key="1">
    <citation type="submission" date="2018-01" db="EMBL/GenBank/DDBJ databases">
        <title>G. obscuriglobus.</title>
        <authorList>
            <person name="Franke J."/>
            <person name="Blomberg W."/>
            <person name="Selmecki A."/>
        </authorList>
    </citation>
    <scope>NUCLEOTIDE SEQUENCE [LARGE SCALE GENOMIC DNA]</scope>
    <source>
        <strain evidence="1 2">DSM 5831</strain>
    </source>
</reference>
<accession>A0A2Z3H2X8</accession>
<evidence type="ECO:0008006" key="3">
    <source>
        <dbReference type="Google" id="ProtNLM"/>
    </source>
</evidence>
<evidence type="ECO:0000313" key="1">
    <source>
        <dbReference type="EMBL" id="AWM38672.1"/>
    </source>
</evidence>
<protein>
    <recommendedName>
        <fullName evidence="3">RiboL-PSP-HEPN domain-containing protein</fullName>
    </recommendedName>
</protein>
<dbReference type="KEGG" id="gog:C1280_17895"/>
<dbReference type="OrthoDB" id="3693493at2"/>
<dbReference type="Proteomes" id="UP000245802">
    <property type="component" value="Chromosome"/>
</dbReference>